<accession>A0A146LNR8</accession>
<protein>
    <submittedName>
        <fullName evidence="1">Uncharacterized protein</fullName>
    </submittedName>
</protein>
<dbReference type="AlphaFoldDB" id="A0A146LNR8"/>
<dbReference type="EMBL" id="GDHC01010233">
    <property type="protein sequence ID" value="JAQ08396.1"/>
    <property type="molecule type" value="Transcribed_RNA"/>
</dbReference>
<organism evidence="1">
    <name type="scientific">Lygus hesperus</name>
    <name type="common">Western plant bug</name>
    <dbReference type="NCBI Taxonomy" id="30085"/>
    <lineage>
        <taxon>Eukaryota</taxon>
        <taxon>Metazoa</taxon>
        <taxon>Ecdysozoa</taxon>
        <taxon>Arthropoda</taxon>
        <taxon>Hexapoda</taxon>
        <taxon>Insecta</taxon>
        <taxon>Pterygota</taxon>
        <taxon>Neoptera</taxon>
        <taxon>Paraneoptera</taxon>
        <taxon>Hemiptera</taxon>
        <taxon>Heteroptera</taxon>
        <taxon>Panheteroptera</taxon>
        <taxon>Cimicomorpha</taxon>
        <taxon>Miridae</taxon>
        <taxon>Mirini</taxon>
        <taxon>Lygus</taxon>
    </lineage>
</organism>
<evidence type="ECO:0000313" key="1">
    <source>
        <dbReference type="EMBL" id="JAQ08396.1"/>
    </source>
</evidence>
<gene>
    <name evidence="1" type="ORF">g.13782</name>
</gene>
<name>A0A146LNR8_LYGHE</name>
<sequence>MLSKLITQERRGCRGRRGGAGVLAALPLYHLVWWVLRLWHSNRQCDDSNTGQGEGVAWELVDESTASVVDDITAHTTVRCWCPSDLLSLQKLCKGLRNSYRVYGNLFASLLDTYGIADCEREADIHSQHLDVSVSSSDVSVNSSDVPVSSSDAATNVKEVETAADATVVEEAKSFLSS</sequence>
<reference evidence="1" key="1">
    <citation type="journal article" date="2016" name="Gigascience">
        <title>De novo construction of an expanded transcriptome assembly for the western tarnished plant bug, Lygus hesperus.</title>
        <authorList>
            <person name="Tassone E.E."/>
            <person name="Geib S.M."/>
            <person name="Hall B."/>
            <person name="Fabrick J.A."/>
            <person name="Brent C.S."/>
            <person name="Hull J.J."/>
        </authorList>
    </citation>
    <scope>NUCLEOTIDE SEQUENCE</scope>
</reference>
<proteinExistence type="predicted"/>